<keyword evidence="1" id="KW-0732">Signal</keyword>
<dbReference type="Gene3D" id="3.40.190.10">
    <property type="entry name" value="Periplasmic binding protein-like II"/>
    <property type="match status" value="2"/>
</dbReference>
<dbReference type="RefSeq" id="WP_119204742.1">
    <property type="nucleotide sequence ID" value="NZ_CATYQV010000068.1"/>
</dbReference>
<dbReference type="PROSITE" id="PS51257">
    <property type="entry name" value="PROKAR_LIPOPROTEIN"/>
    <property type="match status" value="1"/>
</dbReference>
<evidence type="ECO:0000313" key="2">
    <source>
        <dbReference type="EMBL" id="RHC56986.1"/>
    </source>
</evidence>
<proteinExistence type="predicted"/>
<feature type="signal peptide" evidence="1">
    <location>
        <begin position="1"/>
        <end position="21"/>
    </location>
</feature>
<name>A0A414AXU4_9FIRM</name>
<comment type="caution">
    <text evidence="2">The sequence shown here is derived from an EMBL/GenBank/DDBJ whole genome shotgun (WGS) entry which is preliminary data.</text>
</comment>
<evidence type="ECO:0000313" key="3">
    <source>
        <dbReference type="Proteomes" id="UP000283975"/>
    </source>
</evidence>
<dbReference type="Proteomes" id="UP000283975">
    <property type="component" value="Unassembled WGS sequence"/>
</dbReference>
<feature type="chain" id="PRO_5038646381" evidence="1">
    <location>
        <begin position="22"/>
        <end position="449"/>
    </location>
</feature>
<dbReference type="PANTHER" id="PTHR43649">
    <property type="entry name" value="ARABINOSE-BINDING PROTEIN-RELATED"/>
    <property type="match status" value="1"/>
</dbReference>
<dbReference type="SUPFAM" id="SSF53850">
    <property type="entry name" value="Periplasmic binding protein-like II"/>
    <property type="match status" value="1"/>
</dbReference>
<sequence>MLKRNLAIGMAIVLSAGSLFGCGSSESNGGNTSAADTPAVTENAADASGDMVLRFSWWGNQVRNEKTDKVLKMYSEDNPGISFQEEINEFSSYWDRLAAQSAGNDLPDIIQMDYRYIDQYVSNGLLLDLTPYVENGLLDLSNLADSTVDSGKIGGKLYGICNGLNAPMMIYNKTITDNAGIEIGDEITLDQYIEYSKLIYEKTGTPTNIAYGAGTKYLQYYMRDRGEKLYNNQGGLGGQESTFADFFRLYENAIKEGWHTDPAAFVEISTTSIEEDAIHSGKSWSTIVWSNQYAAAMNSKPEEYEYAVCTWPANNIKQADYTKPSQFFSVSSNSKNPEEAVKVINYLTNSKECNDVLLGERGVPASSVIAEAITPKLGQDEQLVIEFVTKVSENCSALDPADPVGSGEITNLIDSLTEEVCYGSKTADEAAAEFYEKGNAILLKGYSGQ</sequence>
<dbReference type="InterPro" id="IPR050490">
    <property type="entry name" value="Bact_solute-bd_prot1"/>
</dbReference>
<dbReference type="PANTHER" id="PTHR43649:SF11">
    <property type="entry name" value="ABC TRANSPORTER SUBSTRATE-BINDING PROTEIN YESO-RELATED"/>
    <property type="match status" value="1"/>
</dbReference>
<dbReference type="Pfam" id="PF01547">
    <property type="entry name" value="SBP_bac_1"/>
    <property type="match status" value="1"/>
</dbReference>
<protein>
    <submittedName>
        <fullName evidence="2">Extracellular solute-binding protein</fullName>
    </submittedName>
</protein>
<reference evidence="2 3" key="1">
    <citation type="submission" date="2018-08" db="EMBL/GenBank/DDBJ databases">
        <title>A genome reference for cultivated species of the human gut microbiota.</title>
        <authorList>
            <person name="Zou Y."/>
            <person name="Xue W."/>
            <person name="Luo G."/>
        </authorList>
    </citation>
    <scope>NUCLEOTIDE SEQUENCE [LARGE SCALE GENOMIC DNA]</scope>
    <source>
        <strain evidence="2 3">AM35-14</strain>
    </source>
</reference>
<dbReference type="EMBL" id="QSHZ01000006">
    <property type="protein sequence ID" value="RHC56986.1"/>
    <property type="molecule type" value="Genomic_DNA"/>
</dbReference>
<dbReference type="InterPro" id="IPR006059">
    <property type="entry name" value="SBP"/>
</dbReference>
<dbReference type="AlphaFoldDB" id="A0A414AXU4"/>
<accession>A0A414AXU4</accession>
<organism evidence="2 3">
    <name type="scientific">Enterocloster bolteae</name>
    <dbReference type="NCBI Taxonomy" id="208479"/>
    <lineage>
        <taxon>Bacteria</taxon>
        <taxon>Bacillati</taxon>
        <taxon>Bacillota</taxon>
        <taxon>Clostridia</taxon>
        <taxon>Lachnospirales</taxon>
        <taxon>Lachnospiraceae</taxon>
        <taxon>Enterocloster</taxon>
    </lineage>
</organism>
<evidence type="ECO:0000256" key="1">
    <source>
        <dbReference type="SAM" id="SignalP"/>
    </source>
</evidence>
<gene>
    <name evidence="2" type="ORF">DW839_07185</name>
</gene>